<proteinExistence type="predicted"/>
<dbReference type="CDD" id="cd06170">
    <property type="entry name" value="LuxR_C_like"/>
    <property type="match status" value="1"/>
</dbReference>
<evidence type="ECO:0000313" key="6">
    <source>
        <dbReference type="Proteomes" id="UP000035721"/>
    </source>
</evidence>
<dbReference type="PANTHER" id="PTHR44688">
    <property type="entry name" value="DNA-BINDING TRANSCRIPTIONAL ACTIVATOR DEVR_DOSR"/>
    <property type="match status" value="1"/>
</dbReference>
<dbReference type="AlphaFoldDB" id="A0A077LWU3"/>
<gene>
    <name evidence="5" type="ORF">BN12_1810006</name>
</gene>
<keyword evidence="2" id="KW-0238">DNA-binding</keyword>
<keyword evidence="3" id="KW-0804">Transcription</keyword>
<feature type="domain" description="HTH luxR-type" evidence="4">
    <location>
        <begin position="15"/>
        <end position="80"/>
    </location>
</feature>
<evidence type="ECO:0000259" key="4">
    <source>
        <dbReference type="PROSITE" id="PS50043"/>
    </source>
</evidence>
<keyword evidence="1" id="KW-0805">Transcription regulation</keyword>
<sequence>MAAVDEVFAALPSHRRTPLDALTRSERAVADGVAAGKTNRQIAEDLFVSPRTVDAHLSHIYRKLGITTRAKLAVLVSAAS</sequence>
<organism evidence="5 6">
    <name type="scientific">Nostocoides japonicum T1-X7</name>
    <dbReference type="NCBI Taxonomy" id="1194083"/>
    <lineage>
        <taxon>Bacteria</taxon>
        <taxon>Bacillati</taxon>
        <taxon>Actinomycetota</taxon>
        <taxon>Actinomycetes</taxon>
        <taxon>Micrococcales</taxon>
        <taxon>Intrasporangiaceae</taxon>
        <taxon>Nostocoides</taxon>
    </lineage>
</organism>
<dbReference type="PANTHER" id="PTHR44688:SF16">
    <property type="entry name" value="DNA-BINDING TRANSCRIPTIONAL ACTIVATOR DEVR_DOSR"/>
    <property type="match status" value="1"/>
</dbReference>
<dbReference type="EMBL" id="CAJB01000092">
    <property type="protein sequence ID" value="CCH77302.1"/>
    <property type="molecule type" value="Genomic_DNA"/>
</dbReference>
<dbReference type="SMART" id="SM00421">
    <property type="entry name" value="HTH_LUXR"/>
    <property type="match status" value="1"/>
</dbReference>
<name>A0A077LWU3_9MICO</name>
<dbReference type="STRING" id="1194083.BN12_1810006"/>
<dbReference type="GO" id="GO:0006355">
    <property type="term" value="P:regulation of DNA-templated transcription"/>
    <property type="evidence" value="ECO:0007669"/>
    <property type="project" value="InterPro"/>
</dbReference>
<dbReference type="Gene3D" id="1.10.10.10">
    <property type="entry name" value="Winged helix-like DNA-binding domain superfamily/Winged helix DNA-binding domain"/>
    <property type="match status" value="1"/>
</dbReference>
<evidence type="ECO:0000313" key="5">
    <source>
        <dbReference type="EMBL" id="CCH77302.1"/>
    </source>
</evidence>
<dbReference type="GO" id="GO:0003677">
    <property type="term" value="F:DNA binding"/>
    <property type="evidence" value="ECO:0007669"/>
    <property type="project" value="UniProtKB-KW"/>
</dbReference>
<evidence type="ECO:0000256" key="2">
    <source>
        <dbReference type="ARBA" id="ARBA00023125"/>
    </source>
</evidence>
<accession>A0A077LWU3</accession>
<dbReference type="SUPFAM" id="SSF46894">
    <property type="entry name" value="C-terminal effector domain of the bipartite response regulators"/>
    <property type="match status" value="1"/>
</dbReference>
<reference evidence="5 6" key="1">
    <citation type="journal article" date="2013" name="ISME J.">
        <title>A metabolic model for members of the genus Tetrasphaera involved in enhanced biological phosphorus removal.</title>
        <authorList>
            <person name="Kristiansen R."/>
            <person name="Nguyen H.T.T."/>
            <person name="Saunders A.M."/>
            <person name="Nielsen J.L."/>
            <person name="Wimmer R."/>
            <person name="Le V.Q."/>
            <person name="McIlroy S.J."/>
            <person name="Petrovski S."/>
            <person name="Seviour R.J."/>
            <person name="Calteau A."/>
            <person name="Nielsen K.L."/>
            <person name="Nielsen P.H."/>
        </authorList>
    </citation>
    <scope>NUCLEOTIDE SEQUENCE [LARGE SCALE GENOMIC DNA]</scope>
    <source>
        <strain evidence="5 6">T1-X7</strain>
    </source>
</reference>
<comment type="caution">
    <text evidence="5">The sequence shown here is derived from an EMBL/GenBank/DDBJ whole genome shotgun (WGS) entry which is preliminary data.</text>
</comment>
<dbReference type="PROSITE" id="PS00622">
    <property type="entry name" value="HTH_LUXR_1"/>
    <property type="match status" value="1"/>
</dbReference>
<dbReference type="PROSITE" id="PS50043">
    <property type="entry name" value="HTH_LUXR_2"/>
    <property type="match status" value="1"/>
</dbReference>
<dbReference type="Proteomes" id="UP000035721">
    <property type="component" value="Unassembled WGS sequence"/>
</dbReference>
<protein>
    <recommendedName>
        <fullName evidence="4">HTH luxR-type domain-containing protein</fullName>
    </recommendedName>
</protein>
<keyword evidence="6" id="KW-1185">Reference proteome</keyword>
<dbReference type="InterPro" id="IPR016032">
    <property type="entry name" value="Sig_transdc_resp-reg_C-effctor"/>
</dbReference>
<evidence type="ECO:0000256" key="1">
    <source>
        <dbReference type="ARBA" id="ARBA00023015"/>
    </source>
</evidence>
<evidence type="ECO:0000256" key="3">
    <source>
        <dbReference type="ARBA" id="ARBA00023163"/>
    </source>
</evidence>
<dbReference type="InterPro" id="IPR036388">
    <property type="entry name" value="WH-like_DNA-bd_sf"/>
</dbReference>
<dbReference type="PRINTS" id="PR00038">
    <property type="entry name" value="HTHLUXR"/>
</dbReference>
<dbReference type="Pfam" id="PF00196">
    <property type="entry name" value="GerE"/>
    <property type="match status" value="1"/>
</dbReference>
<dbReference type="InterPro" id="IPR000792">
    <property type="entry name" value="Tscrpt_reg_LuxR_C"/>
</dbReference>